<dbReference type="InterPro" id="IPR011990">
    <property type="entry name" value="TPR-like_helical_dom_sf"/>
</dbReference>
<evidence type="ECO:0000256" key="2">
    <source>
        <dbReference type="SAM" id="Phobius"/>
    </source>
</evidence>
<dbReference type="EMBL" id="JACHHG010000006">
    <property type="protein sequence ID" value="MBB6098576.1"/>
    <property type="molecule type" value="Genomic_DNA"/>
</dbReference>
<keyword evidence="2" id="KW-1133">Transmembrane helix</keyword>
<organism evidence="3 4">
    <name type="scientific">Deinobacterium chartae</name>
    <dbReference type="NCBI Taxonomy" id="521158"/>
    <lineage>
        <taxon>Bacteria</taxon>
        <taxon>Thermotogati</taxon>
        <taxon>Deinococcota</taxon>
        <taxon>Deinococci</taxon>
        <taxon>Deinococcales</taxon>
        <taxon>Deinococcaceae</taxon>
        <taxon>Deinobacterium</taxon>
    </lineage>
</organism>
<dbReference type="Proteomes" id="UP000569951">
    <property type="component" value="Unassembled WGS sequence"/>
</dbReference>
<sequence>MFDARPRERGTRRRRGAALALALALLTFVPVRAQTELRLPALETPVETVQVLPDPAEPSLSGRVLRGLRGGAVVWSVTFPVEAGALLPPVVDGDTVWVAVGPTLQRLSLRDGVLRSRLFLPAEVVSLERSDEDLLVTVRHMGRVQENFTVRAGEIVERVVYPPAPKVTGALEAGASAGLSFDPLRPEDPLVARRVLEARVGQDPENPFLQLYYARALHLSGERAAANEALQRAVNAHVPFFVHIRLAVLLDTLGESLMADQALLQARLSWAALGYDPALPVSRFALNAYGNPLGYTELLQRQNHALRADAWLRFLRDIAPRFEGYEAAYRNYADWLDGQGRSGEAIDWRNFSRELAAGSLYDLGPGALLIFRDAARFAVFALLASLGFALLALYARYWSQQSHDLRPLGGRLRSWRRNPVLRLRHAPLSYFTFSEKLVVLTLLGALLMGLAAWAWSQRTFERAQHPVLNFGTYGGAWFYDGIGRLNLDANAPETAFLLGTAAQLDGDADRATELYRSAPNVAGARNNLGVLASARNDEVAARNAYREALSLDPRLVAAAYNLQLDPSGFEINFQRQYRSGLRLAYPQLKQVYRAFDGQLSGDLSRMVTEPWTYLMSVPSGLPPYLQAVWVALLLLAFTVTVLWLLVPRPGRARPTRPLSYRLLSLLVPGSGLLDEVWGLLLLVPWAGVLLVLLSLRPEITLAFPQLYDRAHPGLPGFLTALLIGIYLLNTVAVLLEEIAVWRRERRLADRSPSS</sequence>
<feature type="repeat" description="TPR" evidence="1">
    <location>
        <begin position="522"/>
        <end position="555"/>
    </location>
</feature>
<dbReference type="PROSITE" id="PS50005">
    <property type="entry name" value="TPR"/>
    <property type="match status" value="1"/>
</dbReference>
<keyword evidence="4" id="KW-1185">Reference proteome</keyword>
<dbReference type="SUPFAM" id="SSF48452">
    <property type="entry name" value="TPR-like"/>
    <property type="match status" value="1"/>
</dbReference>
<reference evidence="3 4" key="1">
    <citation type="submission" date="2020-08" db="EMBL/GenBank/DDBJ databases">
        <title>Genomic Encyclopedia of Type Strains, Phase IV (KMG-IV): sequencing the most valuable type-strain genomes for metagenomic binning, comparative biology and taxonomic classification.</title>
        <authorList>
            <person name="Goeker M."/>
        </authorList>
    </citation>
    <scope>NUCLEOTIDE SEQUENCE [LARGE SCALE GENOMIC DNA]</scope>
    <source>
        <strain evidence="3 4">DSM 21458</strain>
    </source>
</reference>
<dbReference type="RefSeq" id="WP_183987109.1">
    <property type="nucleotide sequence ID" value="NZ_JACHHG010000006.1"/>
</dbReference>
<protein>
    <submittedName>
        <fullName evidence="3">Tetratricopeptide (TPR) repeat protein</fullName>
    </submittedName>
</protein>
<comment type="caution">
    <text evidence="3">The sequence shown here is derived from an EMBL/GenBank/DDBJ whole genome shotgun (WGS) entry which is preliminary data.</text>
</comment>
<accession>A0A841I0E0</accession>
<dbReference type="Gene3D" id="1.25.40.10">
    <property type="entry name" value="Tetratricopeptide repeat domain"/>
    <property type="match status" value="2"/>
</dbReference>
<gene>
    <name evidence="3" type="ORF">HNR42_002010</name>
</gene>
<evidence type="ECO:0000313" key="3">
    <source>
        <dbReference type="EMBL" id="MBB6098576.1"/>
    </source>
</evidence>
<dbReference type="InterPro" id="IPR019734">
    <property type="entry name" value="TPR_rpt"/>
</dbReference>
<feature type="transmembrane region" description="Helical" evidence="2">
    <location>
        <begin position="437"/>
        <end position="455"/>
    </location>
</feature>
<feature type="transmembrane region" description="Helical" evidence="2">
    <location>
        <begin position="676"/>
        <end position="695"/>
    </location>
</feature>
<evidence type="ECO:0000313" key="4">
    <source>
        <dbReference type="Proteomes" id="UP000569951"/>
    </source>
</evidence>
<evidence type="ECO:0000256" key="1">
    <source>
        <dbReference type="PROSITE-ProRule" id="PRU00339"/>
    </source>
</evidence>
<name>A0A841I0E0_9DEIO</name>
<keyword evidence="2" id="KW-0812">Transmembrane</keyword>
<feature type="transmembrane region" description="Helical" evidence="2">
    <location>
        <begin position="624"/>
        <end position="646"/>
    </location>
</feature>
<feature type="transmembrane region" description="Helical" evidence="2">
    <location>
        <begin position="715"/>
        <end position="735"/>
    </location>
</feature>
<proteinExistence type="predicted"/>
<keyword evidence="2" id="KW-0472">Membrane</keyword>
<feature type="transmembrane region" description="Helical" evidence="2">
    <location>
        <begin position="377"/>
        <end position="397"/>
    </location>
</feature>
<dbReference type="AlphaFoldDB" id="A0A841I0E0"/>
<keyword evidence="1" id="KW-0802">TPR repeat</keyword>